<keyword evidence="2 4" id="KW-0238">DNA-binding</keyword>
<dbReference type="Pfam" id="PF13305">
    <property type="entry name" value="TetR_C_33"/>
    <property type="match status" value="1"/>
</dbReference>
<dbReference type="InterPro" id="IPR009057">
    <property type="entry name" value="Homeodomain-like_sf"/>
</dbReference>
<dbReference type="PROSITE" id="PS50977">
    <property type="entry name" value="HTH_TETR_2"/>
    <property type="match status" value="1"/>
</dbReference>
<dbReference type="InterPro" id="IPR025996">
    <property type="entry name" value="MT1864/Rv1816-like_C"/>
</dbReference>
<feature type="domain" description="HTH tetR-type" evidence="5">
    <location>
        <begin position="18"/>
        <end position="79"/>
    </location>
</feature>
<evidence type="ECO:0000313" key="7">
    <source>
        <dbReference type="Proteomes" id="UP001595914"/>
    </source>
</evidence>
<feature type="DNA-binding region" description="H-T-H motif" evidence="4">
    <location>
        <begin position="42"/>
        <end position="61"/>
    </location>
</feature>
<evidence type="ECO:0000313" key="6">
    <source>
        <dbReference type="EMBL" id="MFC4602327.1"/>
    </source>
</evidence>
<dbReference type="InterPro" id="IPR050109">
    <property type="entry name" value="HTH-type_TetR-like_transc_reg"/>
</dbReference>
<organism evidence="6 7">
    <name type="scientific">Rhodococcus kronopolitis</name>
    <dbReference type="NCBI Taxonomy" id="1460226"/>
    <lineage>
        <taxon>Bacteria</taxon>
        <taxon>Bacillati</taxon>
        <taxon>Actinomycetota</taxon>
        <taxon>Actinomycetes</taxon>
        <taxon>Mycobacteriales</taxon>
        <taxon>Nocardiaceae</taxon>
        <taxon>Rhodococcus</taxon>
    </lineage>
</organism>
<proteinExistence type="predicted"/>
<dbReference type="Proteomes" id="UP001595914">
    <property type="component" value="Unassembled WGS sequence"/>
</dbReference>
<keyword evidence="3" id="KW-0804">Transcription</keyword>
<gene>
    <name evidence="6" type="ORF">ACFO6S_01320</name>
</gene>
<dbReference type="PANTHER" id="PTHR30055">
    <property type="entry name" value="HTH-TYPE TRANSCRIPTIONAL REGULATOR RUTR"/>
    <property type="match status" value="1"/>
</dbReference>
<dbReference type="SUPFAM" id="SSF46689">
    <property type="entry name" value="Homeodomain-like"/>
    <property type="match status" value="1"/>
</dbReference>
<evidence type="ECO:0000256" key="1">
    <source>
        <dbReference type="ARBA" id="ARBA00023015"/>
    </source>
</evidence>
<evidence type="ECO:0000256" key="4">
    <source>
        <dbReference type="PROSITE-ProRule" id="PRU00335"/>
    </source>
</evidence>
<sequence>MTSTRKTRRTPSRRGAGDSLRTDILAAAAEMLGETGDVDAVSLRGVARRVGVTPTSIYLHFADRDELRRAVKQLHFEEFAGALACAAEAADTDPAARLRAMGHAYVTYALDHGGHYRVLFDANLAGADGERLADENARRSLRLFTAEVGGYLGLPATAPETMMLGMQLWSATHGMVVLRLGRTRRPPAGTSPDRWPDAHDQIDNLADLLLPRRDA</sequence>
<dbReference type="PANTHER" id="PTHR30055:SF220">
    <property type="entry name" value="TETR-FAMILY REGULATORY PROTEIN"/>
    <property type="match status" value="1"/>
</dbReference>
<evidence type="ECO:0000256" key="2">
    <source>
        <dbReference type="ARBA" id="ARBA00023125"/>
    </source>
</evidence>
<keyword evidence="7" id="KW-1185">Reference proteome</keyword>
<dbReference type="RefSeq" id="WP_378413391.1">
    <property type="nucleotide sequence ID" value="NZ_JBHSFO010000001.1"/>
</dbReference>
<protein>
    <submittedName>
        <fullName evidence="6">TetR/AcrR family transcriptional regulator</fullName>
    </submittedName>
</protein>
<dbReference type="SUPFAM" id="SSF48498">
    <property type="entry name" value="Tetracyclin repressor-like, C-terminal domain"/>
    <property type="match status" value="1"/>
</dbReference>
<dbReference type="InterPro" id="IPR036271">
    <property type="entry name" value="Tet_transcr_reg_TetR-rel_C_sf"/>
</dbReference>
<reference evidence="7" key="1">
    <citation type="journal article" date="2019" name="Int. J. Syst. Evol. Microbiol.">
        <title>The Global Catalogue of Microorganisms (GCM) 10K type strain sequencing project: providing services to taxonomists for standard genome sequencing and annotation.</title>
        <authorList>
            <consortium name="The Broad Institute Genomics Platform"/>
            <consortium name="The Broad Institute Genome Sequencing Center for Infectious Disease"/>
            <person name="Wu L."/>
            <person name="Ma J."/>
        </authorList>
    </citation>
    <scope>NUCLEOTIDE SEQUENCE [LARGE SCALE GENOMIC DNA]</scope>
    <source>
        <strain evidence="7">CCUG 54520</strain>
    </source>
</reference>
<evidence type="ECO:0000256" key="3">
    <source>
        <dbReference type="ARBA" id="ARBA00023163"/>
    </source>
</evidence>
<dbReference type="Gene3D" id="1.10.357.10">
    <property type="entry name" value="Tetracycline Repressor, domain 2"/>
    <property type="match status" value="1"/>
</dbReference>
<accession>A0ABV9FKU9</accession>
<comment type="caution">
    <text evidence="6">The sequence shown here is derived from an EMBL/GenBank/DDBJ whole genome shotgun (WGS) entry which is preliminary data.</text>
</comment>
<name>A0ABV9FKU9_9NOCA</name>
<keyword evidence="1" id="KW-0805">Transcription regulation</keyword>
<evidence type="ECO:0000259" key="5">
    <source>
        <dbReference type="PROSITE" id="PS50977"/>
    </source>
</evidence>
<dbReference type="InterPro" id="IPR001647">
    <property type="entry name" value="HTH_TetR"/>
</dbReference>
<dbReference type="EMBL" id="JBHSFO010000001">
    <property type="protein sequence ID" value="MFC4602327.1"/>
    <property type="molecule type" value="Genomic_DNA"/>
</dbReference>
<dbReference type="Pfam" id="PF00440">
    <property type="entry name" value="TetR_N"/>
    <property type="match status" value="1"/>
</dbReference>